<dbReference type="KEGG" id="sgrg:L0C25_05770"/>
<dbReference type="RefSeq" id="WP_271635488.1">
    <property type="nucleotide sequence ID" value="NZ_CP094970.1"/>
</dbReference>
<organism evidence="3 4">
    <name type="scientific">Solicola gregarius</name>
    <dbReference type="NCBI Taxonomy" id="2908642"/>
    <lineage>
        <taxon>Bacteria</taxon>
        <taxon>Bacillati</taxon>
        <taxon>Actinomycetota</taxon>
        <taxon>Actinomycetes</taxon>
        <taxon>Propionibacteriales</taxon>
        <taxon>Nocardioidaceae</taxon>
        <taxon>Solicola</taxon>
    </lineage>
</organism>
<gene>
    <name evidence="3" type="ORF">L0C25_05770</name>
</gene>
<dbReference type="Proteomes" id="UP001164390">
    <property type="component" value="Chromosome"/>
</dbReference>
<keyword evidence="4" id="KW-1185">Reference proteome</keyword>
<dbReference type="SUPFAM" id="SSF53300">
    <property type="entry name" value="vWA-like"/>
    <property type="match status" value="1"/>
</dbReference>
<name>A0AA46TJT8_9ACTN</name>
<dbReference type="InterPro" id="IPR008912">
    <property type="entry name" value="Uncharacterised_CoxE"/>
</dbReference>
<dbReference type="InterPro" id="IPR011195">
    <property type="entry name" value="UCP010256"/>
</dbReference>
<dbReference type="PIRSF" id="PIRSF010256">
    <property type="entry name" value="CoxE_vWa"/>
    <property type="match status" value="1"/>
</dbReference>
<dbReference type="PANTHER" id="PTHR39338:SF6">
    <property type="entry name" value="BLL5662 PROTEIN"/>
    <property type="match status" value="1"/>
</dbReference>
<feature type="region of interest" description="Disordered" evidence="1">
    <location>
        <begin position="86"/>
        <end position="135"/>
    </location>
</feature>
<reference evidence="3" key="1">
    <citation type="submission" date="2022-01" db="EMBL/GenBank/DDBJ databases">
        <title>Nocardioidaceae gen. sp. A5X3R13.</title>
        <authorList>
            <person name="Lopez Marin M.A."/>
            <person name="Uhlik O."/>
        </authorList>
    </citation>
    <scope>NUCLEOTIDE SEQUENCE</scope>
    <source>
        <strain evidence="3">A5X3R13</strain>
    </source>
</reference>
<dbReference type="SMART" id="SM00327">
    <property type="entry name" value="VWA"/>
    <property type="match status" value="1"/>
</dbReference>
<feature type="region of interest" description="Disordered" evidence="1">
    <location>
        <begin position="385"/>
        <end position="405"/>
    </location>
</feature>
<evidence type="ECO:0000313" key="4">
    <source>
        <dbReference type="Proteomes" id="UP001164390"/>
    </source>
</evidence>
<dbReference type="Gene3D" id="3.40.50.410">
    <property type="entry name" value="von Willebrand factor, type A domain"/>
    <property type="match status" value="1"/>
</dbReference>
<evidence type="ECO:0000256" key="1">
    <source>
        <dbReference type="SAM" id="MobiDB-lite"/>
    </source>
</evidence>
<dbReference type="AlphaFoldDB" id="A0AA46TJT8"/>
<protein>
    <submittedName>
        <fullName evidence="3">VWA domain-containing protein</fullName>
    </submittedName>
</protein>
<dbReference type="PANTHER" id="PTHR39338">
    <property type="entry name" value="BLL5662 PROTEIN-RELATED"/>
    <property type="match status" value="1"/>
</dbReference>
<dbReference type="CDD" id="cd00198">
    <property type="entry name" value="vWFA"/>
    <property type="match status" value="1"/>
</dbReference>
<feature type="compositionally biased region" description="Basic and acidic residues" evidence="1">
    <location>
        <begin position="385"/>
        <end position="399"/>
    </location>
</feature>
<accession>A0AA46TJT8</accession>
<evidence type="ECO:0000313" key="3">
    <source>
        <dbReference type="EMBL" id="UYM06580.1"/>
    </source>
</evidence>
<dbReference type="Pfam" id="PF05762">
    <property type="entry name" value="VWA_CoxE"/>
    <property type="match status" value="1"/>
</dbReference>
<proteinExistence type="predicted"/>
<dbReference type="EMBL" id="CP094970">
    <property type="protein sequence ID" value="UYM06580.1"/>
    <property type="molecule type" value="Genomic_DNA"/>
</dbReference>
<dbReference type="InterPro" id="IPR002035">
    <property type="entry name" value="VWF_A"/>
</dbReference>
<feature type="domain" description="VWFA" evidence="2">
    <location>
        <begin position="208"/>
        <end position="381"/>
    </location>
</feature>
<sequence length="405" mass="45227">MAAEHRVPAPRLESQLADHLHGFLRDLRTSGLCVSTPKQLDFLHGIEIGRPNAIDVLYWIAVTTLTSSLRDRDVLDPVFARWFTDESIPPSPAPEDGPADDGEVPGPVGRDATATAENVDPRGTDDGLEPSAADLEHRRRFDVAPRAALDEMARIRQLAPTVIPAVRSYRRKPSRRGHWLDLRRVCTLARRTQGEIIVLRRRSRPRRQRRVLLLIDVSGSMKQYSTAYLRLAHALIAGCERAEAFTFGTRLTRVTPALRTRDVDAALGSLTDLVRDVDGGTRIGAVIDEFLDNPRYVATARDAVVIVLSDGLERGECQQMHRTVRRLSLLSHRLVWWSPLAVDPAYRPRTRGMAGILADLDALAGVDDLTSARTQLERLRATCTSERHHIGERRDRIPETTRSAS</sequence>
<evidence type="ECO:0000259" key="2">
    <source>
        <dbReference type="SMART" id="SM00327"/>
    </source>
</evidence>
<dbReference type="InterPro" id="IPR036465">
    <property type="entry name" value="vWFA_dom_sf"/>
</dbReference>